<reference evidence="1" key="2">
    <citation type="submission" date="2025-09" db="UniProtKB">
        <authorList>
            <consortium name="Ensembl"/>
        </authorList>
    </citation>
    <scope>IDENTIFICATION</scope>
</reference>
<reference evidence="1" key="1">
    <citation type="submission" date="2025-08" db="UniProtKB">
        <authorList>
            <consortium name="Ensembl"/>
        </authorList>
    </citation>
    <scope>IDENTIFICATION</scope>
</reference>
<dbReference type="AlphaFoldDB" id="A0A674IA93"/>
<dbReference type="InParanoid" id="A0A674IA93"/>
<name>A0A674IA93_9SAUR</name>
<sequence>ILVPFRNATAIQDYRIAMPMSGEVKSLPGMAPNSVSSITTFNPATSQPTQTLAPLAVQAAPQYCRSSGWSAGAGRVDISYSNGRCPSRTDGCFSYRGNFQTTYSQLARYWPLLCRRTSLNGSNVPLLVLSQSPPGLGTGSAEASCCHRGERCPLGSSGAELGDER</sequence>
<evidence type="ECO:0000313" key="1">
    <source>
        <dbReference type="Ensembl" id="ENSTMTP00000004998.1"/>
    </source>
</evidence>
<proteinExistence type="predicted"/>
<organism evidence="1 2">
    <name type="scientific">Terrapene triunguis</name>
    <name type="common">Three-toed box turtle</name>
    <dbReference type="NCBI Taxonomy" id="2587831"/>
    <lineage>
        <taxon>Eukaryota</taxon>
        <taxon>Metazoa</taxon>
        <taxon>Chordata</taxon>
        <taxon>Craniata</taxon>
        <taxon>Vertebrata</taxon>
        <taxon>Euteleostomi</taxon>
        <taxon>Archelosauria</taxon>
        <taxon>Testudinata</taxon>
        <taxon>Testudines</taxon>
        <taxon>Cryptodira</taxon>
        <taxon>Durocryptodira</taxon>
        <taxon>Testudinoidea</taxon>
        <taxon>Emydidae</taxon>
        <taxon>Terrapene</taxon>
    </lineage>
</organism>
<evidence type="ECO:0000313" key="2">
    <source>
        <dbReference type="Proteomes" id="UP000472274"/>
    </source>
</evidence>
<keyword evidence="2" id="KW-1185">Reference proteome</keyword>
<protein>
    <submittedName>
        <fullName evidence="1">Uncharacterized protein</fullName>
    </submittedName>
</protein>
<accession>A0A674IA93</accession>
<dbReference type="Ensembl" id="ENSTMTT00000005162.1">
    <property type="protein sequence ID" value="ENSTMTP00000004998.1"/>
    <property type="gene ID" value="ENSTMTG00000003711.1"/>
</dbReference>
<dbReference type="GeneTree" id="ENSGT00950000185372"/>
<dbReference type="Proteomes" id="UP000472274">
    <property type="component" value="Unplaced"/>
</dbReference>